<feature type="compositionally biased region" description="Basic and acidic residues" evidence="1">
    <location>
        <begin position="77"/>
        <end position="88"/>
    </location>
</feature>
<protein>
    <submittedName>
        <fullName evidence="5">C2 domain-containing protein</fullName>
    </submittedName>
</protein>
<accession>A0A158Q6A3</accession>
<feature type="compositionally biased region" description="Low complexity" evidence="1">
    <location>
        <begin position="51"/>
        <end position="63"/>
    </location>
</feature>
<dbReference type="EMBL" id="UYYG01000114">
    <property type="protein sequence ID" value="VDN53245.1"/>
    <property type="molecule type" value="Genomic_DNA"/>
</dbReference>
<gene>
    <name evidence="2" type="ORF">DME_LOCUS3218</name>
</gene>
<dbReference type="WBParaSite" id="DME_0000955101-mRNA-1">
    <property type="protein sequence ID" value="DME_0000955101-mRNA-1"/>
    <property type="gene ID" value="DME_0000955101"/>
</dbReference>
<reference evidence="2 4" key="2">
    <citation type="submission" date="2018-11" db="EMBL/GenBank/DDBJ databases">
        <authorList>
            <consortium name="Pathogen Informatics"/>
        </authorList>
    </citation>
    <scope>NUCLEOTIDE SEQUENCE [LARGE SCALE GENOMIC DNA]</scope>
</reference>
<feature type="compositionally biased region" description="Polar residues" evidence="1">
    <location>
        <begin position="28"/>
        <end position="39"/>
    </location>
</feature>
<feature type="region of interest" description="Disordered" evidence="1">
    <location>
        <begin position="24"/>
        <end position="88"/>
    </location>
</feature>
<dbReference type="STRING" id="318479.A0A158Q6A3"/>
<dbReference type="OrthoDB" id="5864499at2759"/>
<evidence type="ECO:0000313" key="2">
    <source>
        <dbReference type="EMBL" id="VDN53245.1"/>
    </source>
</evidence>
<dbReference type="InterPro" id="IPR035892">
    <property type="entry name" value="C2_domain_sf"/>
</dbReference>
<proteinExistence type="predicted"/>
<dbReference type="Gene3D" id="2.60.40.150">
    <property type="entry name" value="C2 domain"/>
    <property type="match status" value="1"/>
</dbReference>
<dbReference type="Proteomes" id="UP000274756">
    <property type="component" value="Unassembled WGS sequence"/>
</dbReference>
<reference evidence="5" key="1">
    <citation type="submission" date="2016-04" db="UniProtKB">
        <authorList>
            <consortium name="WormBaseParasite"/>
        </authorList>
    </citation>
    <scope>IDENTIFICATION</scope>
</reference>
<evidence type="ECO:0000313" key="3">
    <source>
        <dbReference type="Proteomes" id="UP000038040"/>
    </source>
</evidence>
<organism evidence="3 5">
    <name type="scientific">Dracunculus medinensis</name>
    <name type="common">Guinea worm</name>
    <dbReference type="NCBI Taxonomy" id="318479"/>
    <lineage>
        <taxon>Eukaryota</taxon>
        <taxon>Metazoa</taxon>
        <taxon>Ecdysozoa</taxon>
        <taxon>Nematoda</taxon>
        <taxon>Chromadorea</taxon>
        <taxon>Rhabditida</taxon>
        <taxon>Spirurina</taxon>
        <taxon>Dracunculoidea</taxon>
        <taxon>Dracunculidae</taxon>
        <taxon>Dracunculus</taxon>
    </lineage>
</organism>
<keyword evidence="4" id="KW-1185">Reference proteome</keyword>
<dbReference type="SUPFAM" id="SSF49562">
    <property type="entry name" value="C2 domain (Calcium/lipid-binding domain, CaLB)"/>
    <property type="match status" value="1"/>
</dbReference>
<dbReference type="Proteomes" id="UP000038040">
    <property type="component" value="Unplaced"/>
</dbReference>
<sequence>MNLLAKHFFEYQSFINLPHKAVQLHKTPPSSAGSDQSASWAPKSMTKAGKNQAAIGARANRNNIDTKSTAHRHGRAGKHEFREWGDRHGELKPEKIAPHKDALTKFLSNEKASSHRNVFECDFEDRIFEEEEESFTKNIIRISRKSELHGYMVSHKFGCEALIILTFGAQVQFLTVTFSYFKFSLAIIPFVKSNYMSPQFTSSSDTTFSGSFLFHMSPQMLDKYRIIIEGYDYDPMDSSLDPIFIGRCMIGIMCPATGKEHWIQMVDKNGLPVCMWHKLVDF</sequence>
<evidence type="ECO:0000313" key="5">
    <source>
        <dbReference type="WBParaSite" id="DME_0000955101-mRNA-1"/>
    </source>
</evidence>
<evidence type="ECO:0000313" key="4">
    <source>
        <dbReference type="Proteomes" id="UP000274756"/>
    </source>
</evidence>
<evidence type="ECO:0000256" key="1">
    <source>
        <dbReference type="SAM" id="MobiDB-lite"/>
    </source>
</evidence>
<dbReference type="AlphaFoldDB" id="A0A158Q6A3"/>
<name>A0A158Q6A3_DRAME</name>